<feature type="transmembrane region" description="Helical" evidence="2">
    <location>
        <begin position="37"/>
        <end position="56"/>
    </location>
</feature>
<comment type="caution">
    <text evidence="3">The sequence shown here is derived from an EMBL/GenBank/DDBJ whole genome shotgun (WGS) entry which is preliminary data.</text>
</comment>
<accession>A0A6M1RWU0</accession>
<keyword evidence="2" id="KW-0812">Transmembrane</keyword>
<sequence>MNLSDLSALFLASTPLVPAPTVVPAPPRWGTQLRDFLPILLVVMALTLILVVWLTIVRTRRRRRRLGSQEGVTLVRYRSPKLEDTGLLSLFKPRRRRRRKHRYHHRNPTLAETGGLPPIRQPAGGATPSSPAGSVAASPSSGSAPGPGTTPPPATPPPGGPAPSGTNTGS</sequence>
<keyword evidence="2" id="KW-0472">Membrane</keyword>
<gene>
    <name evidence="3" type="ORF">G4L39_10525</name>
</gene>
<evidence type="ECO:0000313" key="4">
    <source>
        <dbReference type="Proteomes" id="UP000477311"/>
    </source>
</evidence>
<dbReference type="Proteomes" id="UP000477311">
    <property type="component" value="Unassembled WGS sequence"/>
</dbReference>
<proteinExistence type="predicted"/>
<keyword evidence="4" id="KW-1185">Reference proteome</keyword>
<evidence type="ECO:0000313" key="3">
    <source>
        <dbReference type="EMBL" id="NGO39824.1"/>
    </source>
</evidence>
<keyword evidence="2" id="KW-1133">Transmembrane helix</keyword>
<dbReference type="EMBL" id="JAAKYA010000072">
    <property type="protein sequence ID" value="NGO39824.1"/>
    <property type="molecule type" value="Genomic_DNA"/>
</dbReference>
<feature type="compositionally biased region" description="Basic residues" evidence="1">
    <location>
        <begin position="92"/>
        <end position="107"/>
    </location>
</feature>
<feature type="compositionally biased region" description="Low complexity" evidence="1">
    <location>
        <begin position="122"/>
        <end position="147"/>
    </location>
</feature>
<reference evidence="3 4" key="1">
    <citation type="submission" date="2020-02" db="EMBL/GenBank/DDBJ databases">
        <title>Draft genome sequence of Limisphaera ngatamarikiensis NGM72.4T, a thermophilic Verrucomicrobia grouped in subdivision 3.</title>
        <authorList>
            <person name="Carere C.R."/>
            <person name="Steen J."/>
            <person name="Hugenholtz P."/>
            <person name="Stott M.B."/>
        </authorList>
    </citation>
    <scope>NUCLEOTIDE SEQUENCE [LARGE SCALE GENOMIC DNA]</scope>
    <source>
        <strain evidence="3 4">NGM72.4</strain>
    </source>
</reference>
<evidence type="ECO:0000256" key="1">
    <source>
        <dbReference type="SAM" id="MobiDB-lite"/>
    </source>
</evidence>
<feature type="region of interest" description="Disordered" evidence="1">
    <location>
        <begin position="91"/>
        <end position="170"/>
    </location>
</feature>
<feature type="compositionally biased region" description="Pro residues" evidence="1">
    <location>
        <begin position="148"/>
        <end position="161"/>
    </location>
</feature>
<protein>
    <submittedName>
        <fullName evidence="3">Uncharacterized protein</fullName>
    </submittedName>
</protein>
<dbReference type="AlphaFoldDB" id="A0A6M1RWU0"/>
<dbReference type="RefSeq" id="WP_165108034.1">
    <property type="nucleotide sequence ID" value="NZ_JAAKYA010000072.1"/>
</dbReference>
<name>A0A6M1RWU0_9BACT</name>
<evidence type="ECO:0000256" key="2">
    <source>
        <dbReference type="SAM" id="Phobius"/>
    </source>
</evidence>
<organism evidence="3 4">
    <name type="scientific">Limisphaera ngatamarikiensis</name>
    <dbReference type="NCBI Taxonomy" id="1324935"/>
    <lineage>
        <taxon>Bacteria</taxon>
        <taxon>Pseudomonadati</taxon>
        <taxon>Verrucomicrobiota</taxon>
        <taxon>Verrucomicrobiia</taxon>
        <taxon>Limisphaerales</taxon>
        <taxon>Limisphaeraceae</taxon>
        <taxon>Limisphaera</taxon>
    </lineage>
</organism>